<keyword evidence="1" id="KW-0472">Membrane</keyword>
<keyword evidence="1" id="KW-1133">Transmembrane helix</keyword>
<reference evidence="2 3" key="1">
    <citation type="journal article" date="2016" name="Nat. Commun.">
        <title>Thousands of microbial genomes shed light on interconnected biogeochemical processes in an aquifer system.</title>
        <authorList>
            <person name="Anantharaman K."/>
            <person name="Brown C.T."/>
            <person name="Hug L.A."/>
            <person name="Sharon I."/>
            <person name="Castelle C.J."/>
            <person name="Probst A.J."/>
            <person name="Thomas B.C."/>
            <person name="Singh A."/>
            <person name="Wilkins M.J."/>
            <person name="Karaoz U."/>
            <person name="Brodie E.L."/>
            <person name="Williams K.H."/>
            <person name="Hubbard S.S."/>
            <person name="Banfield J.F."/>
        </authorList>
    </citation>
    <scope>NUCLEOTIDE SEQUENCE [LARGE SCALE GENOMIC DNA]</scope>
</reference>
<sequence length="90" mass="9828">MKLVVNLLAVALMGIGIVTLIDFGIEVLSSKKVEKPGSYVYASAIRTADELCKKSGGILRIGSIRSTEGVQYHLECFSGQEITFEHKLVR</sequence>
<evidence type="ECO:0000256" key="1">
    <source>
        <dbReference type="SAM" id="Phobius"/>
    </source>
</evidence>
<evidence type="ECO:0000313" key="3">
    <source>
        <dbReference type="Proteomes" id="UP000177325"/>
    </source>
</evidence>
<protein>
    <submittedName>
        <fullName evidence="2">Uncharacterized protein</fullName>
    </submittedName>
</protein>
<keyword evidence="1" id="KW-0812">Transmembrane</keyword>
<dbReference type="Proteomes" id="UP000177325">
    <property type="component" value="Unassembled WGS sequence"/>
</dbReference>
<accession>A0A1F6FFU3</accession>
<proteinExistence type="predicted"/>
<gene>
    <name evidence="2" type="ORF">A3G90_01310</name>
</gene>
<evidence type="ECO:0000313" key="2">
    <source>
        <dbReference type="EMBL" id="OGG84707.1"/>
    </source>
</evidence>
<dbReference type="EMBL" id="MFMM01000001">
    <property type="protein sequence ID" value="OGG84707.1"/>
    <property type="molecule type" value="Genomic_DNA"/>
</dbReference>
<organism evidence="2 3">
    <name type="scientific">Candidatus Kaiserbacteria bacterium RIFCSPLOWO2_12_FULL_45_26</name>
    <dbReference type="NCBI Taxonomy" id="1798525"/>
    <lineage>
        <taxon>Bacteria</taxon>
        <taxon>Candidatus Kaiseribacteriota</taxon>
    </lineage>
</organism>
<name>A0A1F6FFU3_9BACT</name>
<comment type="caution">
    <text evidence="2">The sequence shown here is derived from an EMBL/GenBank/DDBJ whole genome shotgun (WGS) entry which is preliminary data.</text>
</comment>
<dbReference type="AlphaFoldDB" id="A0A1F6FFU3"/>
<feature type="transmembrane region" description="Helical" evidence="1">
    <location>
        <begin position="6"/>
        <end position="25"/>
    </location>
</feature>